<dbReference type="EMBL" id="LSSL01004956">
    <property type="protein sequence ID" value="OLY79110.1"/>
    <property type="molecule type" value="Genomic_DNA"/>
</dbReference>
<evidence type="ECO:0000313" key="1">
    <source>
        <dbReference type="EMBL" id="OLY79110.1"/>
    </source>
</evidence>
<dbReference type="Proteomes" id="UP000187455">
    <property type="component" value="Unassembled WGS sequence"/>
</dbReference>
<evidence type="ECO:0008006" key="3">
    <source>
        <dbReference type="Google" id="ProtNLM"/>
    </source>
</evidence>
<name>A0A1R0GQF0_9FUNG</name>
<keyword evidence="2" id="KW-1185">Reference proteome</keyword>
<dbReference type="PANTHER" id="PTHR14374:SF0">
    <property type="entry name" value="TRAFFICKING PROTEIN PARTICLE COMPLEX SUBUNIT 11"/>
    <property type="match status" value="1"/>
</dbReference>
<dbReference type="STRING" id="133383.A0A1R0GQF0"/>
<sequence>MEDKPTFSDVFSYYTYPVLGVLGDPLNNLKTPYSLAVAKTLINFFKIPENYSETEKTWNPRRQYWNVVNVDYDIEGYFSSLIDCTKERELILDETWFNKLQRAPAVLLSIHELSSDDSLIVNTIKSVEKKTNVPLTAVIILDQNQYEADSTDSRISEILKKTGLDSKHLAISIPGTKTYIKEFLGGLEGDLWVDSMLYYGSKISRRQEKISSQLSLIEGGTLSLQSKVPLTIEKPNIEKWHSSGRAKLIRHYIKQSYFTECCNESELKKICIKEAYRQIQLFLKDLSRNIHQRILLENVPVSQLESILLKDKHWCEAICIMNSLCVRMEREAIKEWQDSPRVQHLQNLLQVLQNSKTRSSFYSWYLLSQSMESLIPIHKLAYETGKGVPLASFTENINSRLLEISPVNPSHIGSLHYSIAISLYECAYQLEKIGIKSFIITRGIEPVDVTIESIWKKALSHSIESEGYYKSKLWCLRIDTMIADLLIKSGNTDLGLKKLRSVIEFYREQKWGKLLDRSLSILKEHDAKKKKFLCLLEISTIRKTKESVAEWISFLDTEDIGTDLRVDMNSILPVIICKCSFVKEAIINPKKSKFLVALHNLIPFPIKFKEISVELEPKSCGGVVLSDVELNDKRLVIGGEARSEGGAEGGGDE</sequence>
<evidence type="ECO:0000313" key="2">
    <source>
        <dbReference type="Proteomes" id="UP000187455"/>
    </source>
</evidence>
<dbReference type="OrthoDB" id="5537882at2759"/>
<accession>A0A1R0GQF0</accession>
<gene>
    <name evidence="1" type="ORF">AYI68_g6829</name>
</gene>
<reference evidence="1 2" key="1">
    <citation type="journal article" date="2016" name="Mol. Biol. Evol.">
        <title>Genome-Wide Survey of Gut Fungi (Harpellales) Reveals the First Horizontally Transferred Ubiquitin Gene from a Mosquito Host.</title>
        <authorList>
            <person name="Wang Y."/>
            <person name="White M.M."/>
            <person name="Kvist S."/>
            <person name="Moncalvo J.M."/>
        </authorList>
    </citation>
    <scope>NUCLEOTIDE SEQUENCE [LARGE SCALE GENOMIC DNA]</scope>
    <source>
        <strain evidence="1 2">ALG-7-W6</strain>
    </source>
</reference>
<organism evidence="1 2">
    <name type="scientific">Smittium mucronatum</name>
    <dbReference type="NCBI Taxonomy" id="133383"/>
    <lineage>
        <taxon>Eukaryota</taxon>
        <taxon>Fungi</taxon>
        <taxon>Fungi incertae sedis</taxon>
        <taxon>Zoopagomycota</taxon>
        <taxon>Kickxellomycotina</taxon>
        <taxon>Harpellomycetes</taxon>
        <taxon>Harpellales</taxon>
        <taxon>Legeriomycetaceae</taxon>
        <taxon>Smittium</taxon>
    </lineage>
</organism>
<proteinExistence type="predicted"/>
<dbReference type="AlphaFoldDB" id="A0A1R0GQF0"/>
<comment type="caution">
    <text evidence="1">The sequence shown here is derived from an EMBL/GenBank/DDBJ whole genome shotgun (WGS) entry which is preliminary data.</text>
</comment>
<dbReference type="PANTHER" id="PTHR14374">
    <property type="entry name" value="FOIE GRAS"/>
    <property type="match status" value="1"/>
</dbReference>
<protein>
    <recommendedName>
        <fullName evidence="3">Trafficking protein particle complex subunit 11 domain-containing protein</fullName>
    </recommendedName>
</protein>